<feature type="region of interest" description="Disordered" evidence="1">
    <location>
        <begin position="443"/>
        <end position="462"/>
    </location>
</feature>
<feature type="compositionally biased region" description="Basic and acidic residues" evidence="1">
    <location>
        <begin position="315"/>
        <end position="324"/>
    </location>
</feature>
<dbReference type="Gene3D" id="6.10.250.3170">
    <property type="match status" value="1"/>
</dbReference>
<dbReference type="EMBL" id="JAODUP010000042">
    <property type="protein sequence ID" value="KAK2166094.1"/>
    <property type="molecule type" value="Genomic_DNA"/>
</dbReference>
<dbReference type="GO" id="GO:0044545">
    <property type="term" value="C:NSL complex"/>
    <property type="evidence" value="ECO:0007669"/>
    <property type="project" value="TreeGrafter"/>
</dbReference>
<dbReference type="PANTHER" id="PTHR22443:SF18">
    <property type="entry name" value="NON-SPECIFIC LETHAL 1, ISOFORM M"/>
    <property type="match status" value="1"/>
</dbReference>
<evidence type="ECO:0000313" key="3">
    <source>
        <dbReference type="EMBL" id="KAK2166094.1"/>
    </source>
</evidence>
<name>A0AAD9K758_9ANNE</name>
<dbReference type="InterPro" id="IPR026180">
    <property type="entry name" value="NSL1"/>
</dbReference>
<feature type="compositionally biased region" description="Low complexity" evidence="1">
    <location>
        <begin position="107"/>
        <end position="127"/>
    </location>
</feature>
<evidence type="ECO:0000313" key="4">
    <source>
        <dbReference type="Proteomes" id="UP001208570"/>
    </source>
</evidence>
<dbReference type="PROSITE" id="PS52052">
    <property type="entry name" value="PEHE"/>
    <property type="match status" value="1"/>
</dbReference>
<dbReference type="InterPro" id="IPR029332">
    <property type="entry name" value="PEHE_dom"/>
</dbReference>
<dbReference type="PANTHER" id="PTHR22443">
    <property type="entry name" value="NON-SPECIFIC LETHAL 1, ISOFORM M"/>
    <property type="match status" value="1"/>
</dbReference>
<dbReference type="AlphaFoldDB" id="A0AAD9K758"/>
<comment type="caution">
    <text evidence="3">The sequence shown here is derived from an EMBL/GenBank/DDBJ whole genome shotgun (WGS) entry which is preliminary data.</text>
</comment>
<gene>
    <name evidence="3" type="ORF">LSH36_42g08002</name>
</gene>
<feature type="region of interest" description="Disordered" evidence="1">
    <location>
        <begin position="103"/>
        <end position="127"/>
    </location>
</feature>
<feature type="compositionally biased region" description="Polar residues" evidence="1">
    <location>
        <begin position="269"/>
        <end position="309"/>
    </location>
</feature>
<feature type="region of interest" description="Disordered" evidence="1">
    <location>
        <begin position="254"/>
        <end position="350"/>
    </location>
</feature>
<dbReference type="GO" id="GO:0035035">
    <property type="term" value="F:histone acetyltransferase binding"/>
    <property type="evidence" value="ECO:0007669"/>
    <property type="project" value="TreeGrafter"/>
</dbReference>
<dbReference type="SMART" id="SM01300">
    <property type="entry name" value="PEHE"/>
    <property type="match status" value="1"/>
</dbReference>
<dbReference type="Pfam" id="PF15275">
    <property type="entry name" value="PEHE"/>
    <property type="match status" value="1"/>
</dbReference>
<evidence type="ECO:0000259" key="2">
    <source>
        <dbReference type="PROSITE" id="PS52052"/>
    </source>
</evidence>
<dbReference type="Proteomes" id="UP001208570">
    <property type="component" value="Unassembled WGS sequence"/>
</dbReference>
<reference evidence="3" key="1">
    <citation type="journal article" date="2023" name="Mol. Biol. Evol.">
        <title>Third-Generation Sequencing Reveals the Adaptive Role of the Epigenome in Three Deep-Sea Polychaetes.</title>
        <authorList>
            <person name="Perez M."/>
            <person name="Aroh O."/>
            <person name="Sun Y."/>
            <person name="Lan Y."/>
            <person name="Juniper S.K."/>
            <person name="Young C.R."/>
            <person name="Angers B."/>
            <person name="Qian P.Y."/>
        </authorList>
    </citation>
    <scope>NUCLEOTIDE SEQUENCE</scope>
    <source>
        <strain evidence="3">P08H-3</strain>
    </source>
</reference>
<keyword evidence="4" id="KW-1185">Reference proteome</keyword>
<sequence length="462" mass="52258">MLKTGEWQQKPPPKAYKVLQPDRKRLKLKHGVRRYQRKLKKNTSAAILSSTKIRNKYEQKQLSRNLVNSPVKMSGSSANNDKKLMRAEVRLRKQKMLESLRHIGRVGSSNDLHSGDSSGLGSSSQSQMWKELKEGMRRKRGESAYDINNIVIPYSIAAATRVERLQYKEILTPKWREVNSSAANDESSVVNVQPEAPEVFVSLPEPSSDPHVDLTKLSTSVTELDDSEVEDLSDDVFRQRHLRCEISEKQRFATALPSKTKRRSRTSQRLDSVTACSTQIDPSSPDNVQSQESAYTVTPPSTPGLSSTAPEDGDDLMRKAAHQDHSRRRSSSVSSAKSHRSRSTSHSEERRLFYEDDRPIVPSWTKRKFPLMTEEYEMLTASPSSKNNCLQLRYGISSAKVITEEMVMTVPNIPTSPIHADNSDTSSDIVEDPDDPEWTVVTERHHQQPIRQSPLVLKLAKR</sequence>
<protein>
    <recommendedName>
        <fullName evidence="2">PEHE domain-containing protein</fullName>
    </recommendedName>
</protein>
<organism evidence="3 4">
    <name type="scientific">Paralvinella palmiformis</name>
    <dbReference type="NCBI Taxonomy" id="53620"/>
    <lineage>
        <taxon>Eukaryota</taxon>
        <taxon>Metazoa</taxon>
        <taxon>Spiralia</taxon>
        <taxon>Lophotrochozoa</taxon>
        <taxon>Annelida</taxon>
        <taxon>Polychaeta</taxon>
        <taxon>Sedentaria</taxon>
        <taxon>Canalipalpata</taxon>
        <taxon>Terebellida</taxon>
        <taxon>Terebelliformia</taxon>
        <taxon>Alvinellidae</taxon>
        <taxon>Paralvinella</taxon>
    </lineage>
</organism>
<accession>A0AAD9K758</accession>
<evidence type="ECO:0000256" key="1">
    <source>
        <dbReference type="SAM" id="MobiDB-lite"/>
    </source>
</evidence>
<feature type="region of interest" description="Disordered" evidence="1">
    <location>
        <begin position="414"/>
        <end position="434"/>
    </location>
</feature>
<feature type="domain" description="PEHE" evidence="2">
    <location>
        <begin position="169"/>
        <end position="329"/>
    </location>
</feature>
<proteinExistence type="predicted"/>